<evidence type="ECO:0000313" key="3">
    <source>
        <dbReference type="EMBL" id="GID54674.1"/>
    </source>
</evidence>
<dbReference type="RefSeq" id="WP_203795764.1">
    <property type="nucleotide sequence ID" value="NZ_BAAAQE010000036.1"/>
</dbReference>
<protein>
    <submittedName>
        <fullName evidence="3">Activator of HSP90 ATPase</fullName>
    </submittedName>
</protein>
<dbReference type="Gene3D" id="3.30.530.20">
    <property type="match status" value="1"/>
</dbReference>
<organism evidence="3 4">
    <name type="scientific">Actinoplanes couchii</name>
    <dbReference type="NCBI Taxonomy" id="403638"/>
    <lineage>
        <taxon>Bacteria</taxon>
        <taxon>Bacillati</taxon>
        <taxon>Actinomycetota</taxon>
        <taxon>Actinomycetes</taxon>
        <taxon>Micromonosporales</taxon>
        <taxon>Micromonosporaceae</taxon>
        <taxon>Actinoplanes</taxon>
    </lineage>
</organism>
<dbReference type="SUPFAM" id="SSF55961">
    <property type="entry name" value="Bet v1-like"/>
    <property type="match status" value="1"/>
</dbReference>
<sequence>MPVTDVKHDLDELTLTITAEFAAPVERVWQVYADPRQMEKIWGPPDYPATIVDHDLTPGGRVTYFMTGPDGSKHAGYWLVGEVDEPRSFTFRDGFADLDFNPVPDMPLSDNAYTFAAHDGGTRAVYVSRYESAEALQQVLDMGVVEGASGAISQIDVLLAA</sequence>
<dbReference type="CDD" id="cd07814">
    <property type="entry name" value="SRPBCC_CalC_Aha1-like"/>
    <property type="match status" value="1"/>
</dbReference>
<evidence type="ECO:0000313" key="4">
    <source>
        <dbReference type="Proteomes" id="UP000612282"/>
    </source>
</evidence>
<proteinExistence type="inferred from homology"/>
<name>A0ABQ3X849_9ACTN</name>
<gene>
    <name evidence="3" type="ORF">Aco03nite_030780</name>
</gene>
<dbReference type="EMBL" id="BOMG01000042">
    <property type="protein sequence ID" value="GID54674.1"/>
    <property type="molecule type" value="Genomic_DNA"/>
</dbReference>
<dbReference type="Proteomes" id="UP000612282">
    <property type="component" value="Unassembled WGS sequence"/>
</dbReference>
<dbReference type="InterPro" id="IPR023393">
    <property type="entry name" value="START-like_dom_sf"/>
</dbReference>
<keyword evidence="4" id="KW-1185">Reference proteome</keyword>
<accession>A0ABQ3X849</accession>
<dbReference type="Pfam" id="PF08327">
    <property type="entry name" value="AHSA1"/>
    <property type="match status" value="1"/>
</dbReference>
<evidence type="ECO:0000256" key="1">
    <source>
        <dbReference type="ARBA" id="ARBA00006817"/>
    </source>
</evidence>
<comment type="similarity">
    <text evidence="1">Belongs to the AHA1 family.</text>
</comment>
<feature type="domain" description="Activator of Hsp90 ATPase homologue 1/2-like C-terminal" evidence="2">
    <location>
        <begin position="22"/>
        <end position="159"/>
    </location>
</feature>
<dbReference type="InterPro" id="IPR013538">
    <property type="entry name" value="ASHA1/2-like_C"/>
</dbReference>
<comment type="caution">
    <text evidence="3">The sequence shown here is derived from an EMBL/GenBank/DDBJ whole genome shotgun (WGS) entry which is preliminary data.</text>
</comment>
<reference evidence="3 4" key="1">
    <citation type="submission" date="2021-01" db="EMBL/GenBank/DDBJ databases">
        <title>Whole genome shotgun sequence of Actinoplanes couchii NBRC 106145.</title>
        <authorList>
            <person name="Komaki H."/>
            <person name="Tamura T."/>
        </authorList>
    </citation>
    <scope>NUCLEOTIDE SEQUENCE [LARGE SCALE GENOMIC DNA]</scope>
    <source>
        <strain evidence="3 4">NBRC 106145</strain>
    </source>
</reference>
<evidence type="ECO:0000259" key="2">
    <source>
        <dbReference type="Pfam" id="PF08327"/>
    </source>
</evidence>